<dbReference type="SUPFAM" id="SSF53383">
    <property type="entry name" value="PLP-dependent transferases"/>
    <property type="match status" value="1"/>
</dbReference>
<dbReference type="Pfam" id="PF00155">
    <property type="entry name" value="Aminotran_1_2"/>
    <property type="match status" value="1"/>
</dbReference>
<proteinExistence type="predicted"/>
<protein>
    <submittedName>
        <fullName evidence="2">Aminotransferase class I/II-fold pyridoxal phosphate-dependent enzyme</fullName>
    </submittedName>
</protein>
<accession>A0A3S0S012</accession>
<dbReference type="GO" id="GO:0008483">
    <property type="term" value="F:transaminase activity"/>
    <property type="evidence" value="ECO:0007669"/>
    <property type="project" value="UniProtKB-KW"/>
</dbReference>
<evidence type="ECO:0000259" key="1">
    <source>
        <dbReference type="Pfam" id="PF00155"/>
    </source>
</evidence>
<dbReference type="Gene3D" id="3.90.1150.10">
    <property type="entry name" value="Aspartate Aminotransferase, domain 1"/>
    <property type="match status" value="1"/>
</dbReference>
<dbReference type="InterPro" id="IPR015422">
    <property type="entry name" value="PyrdxlP-dep_Trfase_small"/>
</dbReference>
<keyword evidence="2" id="KW-0808">Transferase</keyword>
<dbReference type="InterPro" id="IPR015424">
    <property type="entry name" value="PyrdxlP-dep_Trfase"/>
</dbReference>
<organism evidence="2 3">
    <name type="scientific">Dyella choica</name>
    <dbReference type="NCBI Taxonomy" id="1927959"/>
    <lineage>
        <taxon>Bacteria</taxon>
        <taxon>Pseudomonadati</taxon>
        <taxon>Pseudomonadota</taxon>
        <taxon>Gammaproteobacteria</taxon>
        <taxon>Lysobacterales</taxon>
        <taxon>Rhodanobacteraceae</taxon>
        <taxon>Dyella</taxon>
    </lineage>
</organism>
<gene>
    <name evidence="2" type="ORF">EKH80_12835</name>
</gene>
<keyword evidence="2" id="KW-0032">Aminotransferase</keyword>
<dbReference type="InterPro" id="IPR015421">
    <property type="entry name" value="PyrdxlP-dep_Trfase_major"/>
</dbReference>
<dbReference type="GO" id="GO:0030170">
    <property type="term" value="F:pyridoxal phosphate binding"/>
    <property type="evidence" value="ECO:0007669"/>
    <property type="project" value="InterPro"/>
</dbReference>
<feature type="domain" description="Aminotransferase class I/classII large" evidence="1">
    <location>
        <begin position="206"/>
        <end position="329"/>
    </location>
</feature>
<dbReference type="Proteomes" id="UP000274358">
    <property type="component" value="Unassembled WGS sequence"/>
</dbReference>
<dbReference type="Gene3D" id="3.40.640.10">
    <property type="entry name" value="Type I PLP-dependent aspartate aminotransferase-like (Major domain)"/>
    <property type="match status" value="1"/>
</dbReference>
<comment type="caution">
    <text evidence="2">The sequence shown here is derived from an EMBL/GenBank/DDBJ whole genome shotgun (WGS) entry which is preliminary data.</text>
</comment>
<evidence type="ECO:0000313" key="2">
    <source>
        <dbReference type="EMBL" id="RUL74959.1"/>
    </source>
</evidence>
<dbReference type="InterPro" id="IPR004839">
    <property type="entry name" value="Aminotransferase_I/II_large"/>
</dbReference>
<name>A0A3S0S012_9GAMM</name>
<reference evidence="2 3" key="1">
    <citation type="submission" date="2018-12" db="EMBL/GenBank/DDBJ databases">
        <title>Dyella dinghuensis sp. nov. DHOA06 and Dyella choica sp. nov. 4M-K27, isolated from forest soil.</title>
        <authorList>
            <person name="Qiu L.-H."/>
            <person name="Gao Z.-H."/>
        </authorList>
    </citation>
    <scope>NUCLEOTIDE SEQUENCE [LARGE SCALE GENOMIC DNA]</scope>
    <source>
        <strain evidence="2 3">4M-K27</strain>
    </source>
</reference>
<dbReference type="EMBL" id="RYYV01000008">
    <property type="protein sequence ID" value="RUL74959.1"/>
    <property type="molecule type" value="Genomic_DNA"/>
</dbReference>
<dbReference type="AlphaFoldDB" id="A0A3S0S012"/>
<keyword evidence="3" id="KW-1185">Reference proteome</keyword>
<sequence length="400" mass="44886">MSRHGQSNTAGISLAVQVRHFFAVQSCFQTVDWNDRTSRSMPPMTTATDTRLGVDLYGKAFEPADGAWLNLAWTLDETKLLGVNLSEVLQRLLLEERDGDFPSIRHYAVDDGHGRKRLRTAAEKHFGLELDSTQIFCGAGVTGLLYSLSSLCRKGLLCLGATHVDLPAWIARKGLRVDHFTESRRLDTSDLWLMENPGFFIQEFQEDLPSICRLASDHHAIVVVDESNANYLPPRNSWVKHVLEEKNLIVLRGFSKAYSLGSIRVGVAFCSSDLSHRLEMVMPPLAVSSLSLALASRLWSLGDIAAPIREHISGRKPLMKSMLRSCGVHTLYFDNPALPYIVLPPDQQSLTKLNEMRIRGKLHSTVSLIESQRLFFRLSIPLSEPRWLALQKNLIEIVES</sequence>
<evidence type="ECO:0000313" key="3">
    <source>
        <dbReference type="Proteomes" id="UP000274358"/>
    </source>
</evidence>